<dbReference type="KEGG" id="mss:MSU_0514"/>
<feature type="transmembrane region" description="Helical" evidence="1">
    <location>
        <begin position="137"/>
        <end position="158"/>
    </location>
</feature>
<keyword evidence="1" id="KW-1133">Transmembrane helix</keyword>
<evidence type="ECO:0000313" key="3">
    <source>
        <dbReference type="Proteomes" id="UP000007484"/>
    </source>
</evidence>
<keyword evidence="1" id="KW-0472">Membrane</keyword>
<dbReference type="STRING" id="768700.MSU_0514"/>
<proteinExistence type="predicted"/>
<dbReference type="AlphaFoldDB" id="F0QRC8"/>
<organism evidence="2 3">
    <name type="scientific">Mycoplasma suis (strain Illinois)</name>
    <dbReference type="NCBI Taxonomy" id="768700"/>
    <lineage>
        <taxon>Bacteria</taxon>
        <taxon>Bacillati</taxon>
        <taxon>Mycoplasmatota</taxon>
        <taxon>Mollicutes</taxon>
        <taxon>Mycoplasmataceae</taxon>
        <taxon>Mycoplasma</taxon>
    </lineage>
</organism>
<dbReference type="EMBL" id="CP002525">
    <property type="protein sequence ID" value="ADX98048.1"/>
    <property type="molecule type" value="Genomic_DNA"/>
</dbReference>
<feature type="transmembrane region" description="Helical" evidence="1">
    <location>
        <begin position="107"/>
        <end position="125"/>
    </location>
</feature>
<evidence type="ECO:0000256" key="1">
    <source>
        <dbReference type="SAM" id="Phobius"/>
    </source>
</evidence>
<accession>F0QRC8</accession>
<reference evidence="2 3" key="1">
    <citation type="journal article" date="2011" name="J. Bacteriol.">
        <title>Complete genome sequences of two hemotropic Mycoplasmas, Mycoplasma haemofelis strain Ohio2 and Mycoplasma suis strain Illinois.</title>
        <authorList>
            <person name="Messick J.B."/>
            <person name="Santos A.P."/>
            <person name="Guimaraes A.M."/>
        </authorList>
    </citation>
    <scope>NUCLEOTIDE SEQUENCE [LARGE SCALE GENOMIC DNA]</scope>
    <source>
        <strain evidence="2 3">Illinois</strain>
    </source>
</reference>
<feature type="transmembrane region" description="Helical" evidence="1">
    <location>
        <begin position="6"/>
        <end position="28"/>
    </location>
</feature>
<evidence type="ECO:0000313" key="2">
    <source>
        <dbReference type="EMBL" id="ADX98048.1"/>
    </source>
</evidence>
<sequence>MESERWYRICFLTSMISLSIYVSVAIIYDFLIKNTIGQGKFPATITALLTAIVQAWFTCKNFTLLNKFFKLTLLRSNYSFWFLRFINYKDKTKSTLGIRTKLIFSHWLNLLVLSSVLIIGTIIEKNVGSQEYYFEKWFAIAGVLVIPAIRLFTTTVYIPNPTYRLFFRI</sequence>
<name>F0QRC8_MYCSL</name>
<feature type="transmembrane region" description="Helical" evidence="1">
    <location>
        <begin position="40"/>
        <end position="57"/>
    </location>
</feature>
<dbReference type="Proteomes" id="UP000007484">
    <property type="component" value="Chromosome"/>
</dbReference>
<keyword evidence="1" id="KW-0812">Transmembrane</keyword>
<protein>
    <submittedName>
        <fullName evidence="2">Uncharacterized protein</fullName>
    </submittedName>
</protein>
<dbReference type="HOGENOM" id="CLU_1569007_0_0_14"/>
<gene>
    <name evidence="2" type="ordered locus">MSU_0514</name>
</gene>
<keyword evidence="3" id="KW-1185">Reference proteome</keyword>